<evidence type="ECO:0000256" key="1">
    <source>
        <dbReference type="SAM" id="MobiDB-lite"/>
    </source>
</evidence>
<gene>
    <name evidence="2" type="ORF">FOM92_12890</name>
</gene>
<feature type="region of interest" description="Disordered" evidence="1">
    <location>
        <begin position="29"/>
        <end position="52"/>
    </location>
</feature>
<dbReference type="OrthoDB" id="7594780at2"/>
<protein>
    <submittedName>
        <fullName evidence="2">Uncharacterized protein</fullName>
    </submittedName>
</protein>
<reference evidence="2 3" key="1">
    <citation type="submission" date="2019-07" db="EMBL/GenBank/DDBJ databases">
        <authorList>
            <person name="Park M."/>
        </authorList>
    </citation>
    <scope>NUCLEOTIDE SEQUENCE [LARGE SCALE GENOMIC DNA]</scope>
    <source>
        <strain evidence="2 3">KCTC32445</strain>
    </source>
</reference>
<comment type="caution">
    <text evidence="2">The sequence shown here is derived from an EMBL/GenBank/DDBJ whole genome shotgun (WGS) entry which is preliminary data.</text>
</comment>
<dbReference type="EMBL" id="VKKU01000002">
    <property type="protein sequence ID" value="TSB02029.1"/>
    <property type="molecule type" value="Genomic_DNA"/>
</dbReference>
<organism evidence="2 3">
    <name type="scientific">Sphingorhabdus contaminans</name>
    <dbReference type="NCBI Taxonomy" id="1343899"/>
    <lineage>
        <taxon>Bacteria</taxon>
        <taxon>Pseudomonadati</taxon>
        <taxon>Pseudomonadota</taxon>
        <taxon>Alphaproteobacteria</taxon>
        <taxon>Sphingomonadales</taxon>
        <taxon>Sphingomonadaceae</taxon>
        <taxon>Sphingorhabdus</taxon>
    </lineage>
</organism>
<proteinExistence type="predicted"/>
<dbReference type="Proteomes" id="UP000320160">
    <property type="component" value="Unassembled WGS sequence"/>
</dbReference>
<sequence>MSINKLAPAFLVALLLNACSTTEGQFPSLERRPYESNAPVSVPETASDVAPELPQQLQAKVDSLIRRHAAAQDDFQRKLPTVQALASRAAGSAPGTESWVNAHLQLSRLDQSRADSIAVVREFDSLIAEQGKADSTLVPLLSKAQQPVSEMIAEQNAEIDRLSRLIGE</sequence>
<evidence type="ECO:0000313" key="3">
    <source>
        <dbReference type="Proteomes" id="UP000320160"/>
    </source>
</evidence>
<accession>A0A553WBF5</accession>
<dbReference type="RefSeq" id="WP_143777249.1">
    <property type="nucleotide sequence ID" value="NZ_VKKU01000002.1"/>
</dbReference>
<keyword evidence="3" id="KW-1185">Reference proteome</keyword>
<name>A0A553WBF5_9SPHN</name>
<dbReference type="AlphaFoldDB" id="A0A553WBF5"/>
<evidence type="ECO:0000313" key="2">
    <source>
        <dbReference type="EMBL" id="TSB02029.1"/>
    </source>
</evidence>